<evidence type="ECO:0008006" key="4">
    <source>
        <dbReference type="Google" id="ProtNLM"/>
    </source>
</evidence>
<dbReference type="OrthoDB" id="2435352at2"/>
<organism evidence="2 3">
    <name type="scientific">Oceanobacillus oncorhynchi</name>
    <dbReference type="NCBI Taxonomy" id="545501"/>
    <lineage>
        <taxon>Bacteria</taxon>
        <taxon>Bacillati</taxon>
        <taxon>Bacillota</taxon>
        <taxon>Bacilli</taxon>
        <taxon>Bacillales</taxon>
        <taxon>Bacillaceae</taxon>
        <taxon>Oceanobacillus</taxon>
    </lineage>
</organism>
<dbReference type="Proteomes" id="UP000040453">
    <property type="component" value="Unassembled WGS sequence"/>
</dbReference>
<dbReference type="EMBL" id="CDGG01000001">
    <property type="protein sequence ID" value="CEI80587.1"/>
    <property type="molecule type" value="Genomic_DNA"/>
</dbReference>
<feature type="region of interest" description="Disordered" evidence="1">
    <location>
        <begin position="33"/>
        <end position="56"/>
    </location>
</feature>
<name>A0A0A1MLM7_9BACI</name>
<sequence>MKLWWRKIAVVFITILTLGIYTPTNLLEVDANKRDDSSVSSSSDLETTSVIEETTQSYNVEDPREAFLGHLHEEAKKLSIEKFGTRIAGKVEDEFSAMILPQMELVLSDLVEHSDIYKDIAITEKPSDGYGERIFNVSNNSTSKTLAKFHVRRENRPLEGYYFNFHYHLSEDGFQKHYHIGDIYWNKNTPPKWMA</sequence>
<dbReference type="AlphaFoldDB" id="A0A0A1MLM7"/>
<evidence type="ECO:0000256" key="1">
    <source>
        <dbReference type="SAM" id="MobiDB-lite"/>
    </source>
</evidence>
<accession>A0A0A1MLM7</accession>
<keyword evidence="3" id="KW-1185">Reference proteome</keyword>
<dbReference type="STRING" id="545501.BN997_00392"/>
<protein>
    <recommendedName>
        <fullName evidence="4">YpjP-like protein</fullName>
    </recommendedName>
</protein>
<reference evidence="2 3" key="1">
    <citation type="submission" date="2014-11" db="EMBL/GenBank/DDBJ databases">
        <authorList>
            <person name="Urmite Genomes Urmite Genomes"/>
        </authorList>
    </citation>
    <scope>NUCLEOTIDE SEQUENCE [LARGE SCALE GENOMIC DNA]</scope>
    <source>
        <strain evidence="2 3">Oc5</strain>
    </source>
</reference>
<gene>
    <name evidence="2" type="ORF">BN997_00392</name>
</gene>
<evidence type="ECO:0000313" key="3">
    <source>
        <dbReference type="Proteomes" id="UP000040453"/>
    </source>
</evidence>
<dbReference type="RefSeq" id="WP_042529152.1">
    <property type="nucleotide sequence ID" value="NZ_CAXOIH010000004.1"/>
</dbReference>
<feature type="compositionally biased region" description="Polar residues" evidence="1">
    <location>
        <begin position="45"/>
        <end position="56"/>
    </location>
</feature>
<dbReference type="Pfam" id="PF14005">
    <property type="entry name" value="YpjP"/>
    <property type="match status" value="1"/>
</dbReference>
<proteinExistence type="predicted"/>
<evidence type="ECO:0000313" key="2">
    <source>
        <dbReference type="EMBL" id="CEI80587.1"/>
    </source>
</evidence>
<dbReference type="InterPro" id="IPR025616">
    <property type="entry name" value="YpjP"/>
</dbReference>